<proteinExistence type="predicted"/>
<evidence type="ECO:0000313" key="1">
    <source>
        <dbReference type="EMBL" id="MDN3689142.1"/>
    </source>
</evidence>
<protein>
    <submittedName>
        <fullName evidence="1">Uncharacterized protein</fullName>
    </submittedName>
</protein>
<organism evidence="1 2">
    <name type="scientific">Cyclobacterium jeungdonense</name>
    <dbReference type="NCBI Taxonomy" id="708087"/>
    <lineage>
        <taxon>Bacteria</taxon>
        <taxon>Pseudomonadati</taxon>
        <taxon>Bacteroidota</taxon>
        <taxon>Cytophagia</taxon>
        <taxon>Cytophagales</taxon>
        <taxon>Cyclobacteriaceae</taxon>
        <taxon>Cyclobacterium</taxon>
    </lineage>
</organism>
<comment type="caution">
    <text evidence="1">The sequence shown here is derived from an EMBL/GenBank/DDBJ whole genome shotgun (WGS) entry which is preliminary data.</text>
</comment>
<keyword evidence="2" id="KW-1185">Reference proteome</keyword>
<sequence>MPRKKSIQAAAPYQEDGIPLSQTTRLQPEKVGDLILYLIRCEDKKSPHWRQK</sequence>
<gene>
    <name evidence="1" type="ORF">QWZ15_14985</name>
</gene>
<name>A0ABT8CAM8_9BACT</name>
<dbReference type="RefSeq" id="WP_163386990.1">
    <property type="nucleotide sequence ID" value="NZ_JAUFQS010000019.1"/>
</dbReference>
<evidence type="ECO:0000313" key="2">
    <source>
        <dbReference type="Proteomes" id="UP001236663"/>
    </source>
</evidence>
<dbReference type="EMBL" id="JAUFQS010000019">
    <property type="protein sequence ID" value="MDN3689142.1"/>
    <property type="molecule type" value="Genomic_DNA"/>
</dbReference>
<reference evidence="2" key="1">
    <citation type="journal article" date="2019" name="Int. J. Syst. Evol. Microbiol.">
        <title>The Global Catalogue of Microorganisms (GCM) 10K type strain sequencing project: providing services to taxonomists for standard genome sequencing and annotation.</title>
        <authorList>
            <consortium name="The Broad Institute Genomics Platform"/>
            <consortium name="The Broad Institute Genome Sequencing Center for Infectious Disease"/>
            <person name="Wu L."/>
            <person name="Ma J."/>
        </authorList>
    </citation>
    <scope>NUCLEOTIDE SEQUENCE [LARGE SCALE GENOMIC DNA]</scope>
    <source>
        <strain evidence="2">CECT 7706</strain>
    </source>
</reference>
<accession>A0ABT8CAM8</accession>
<dbReference type="Proteomes" id="UP001236663">
    <property type="component" value="Unassembled WGS sequence"/>
</dbReference>